<name>A0ABX1E4I4_9PROT</name>
<dbReference type="SUPFAM" id="SSF52540">
    <property type="entry name" value="P-loop containing nucleoside triphosphate hydrolases"/>
    <property type="match status" value="1"/>
</dbReference>
<evidence type="ECO:0000313" key="2">
    <source>
        <dbReference type="EMBL" id="NKC30672.1"/>
    </source>
</evidence>
<reference evidence="2 3" key="1">
    <citation type="submission" date="2020-03" db="EMBL/GenBank/DDBJ databases">
        <title>Roseomonas selenitidurans sp. nov. isolated from urban soil.</title>
        <authorList>
            <person name="Liu H."/>
        </authorList>
    </citation>
    <scope>NUCLEOTIDE SEQUENCE [LARGE SCALE GENOMIC DNA]</scope>
    <source>
        <strain evidence="2 3">BU-1</strain>
    </source>
</reference>
<gene>
    <name evidence="2" type="ORF">HEQ75_07340</name>
</gene>
<organism evidence="2 3">
    <name type="scientific">Falsiroseomonas selenitidurans</name>
    <dbReference type="NCBI Taxonomy" id="2716335"/>
    <lineage>
        <taxon>Bacteria</taxon>
        <taxon>Pseudomonadati</taxon>
        <taxon>Pseudomonadota</taxon>
        <taxon>Alphaproteobacteria</taxon>
        <taxon>Acetobacterales</taxon>
        <taxon>Roseomonadaceae</taxon>
        <taxon>Falsiroseomonas</taxon>
    </lineage>
</organism>
<feature type="region of interest" description="Disordered" evidence="1">
    <location>
        <begin position="197"/>
        <end position="226"/>
    </location>
</feature>
<feature type="compositionally biased region" description="Low complexity" evidence="1">
    <location>
        <begin position="210"/>
        <end position="220"/>
    </location>
</feature>
<evidence type="ECO:0000313" key="3">
    <source>
        <dbReference type="Proteomes" id="UP000787635"/>
    </source>
</evidence>
<sequence length="226" mass="25306">MHIQKTGGTSVTAAFGQPINAPDKHHRADQLRERLGAAVWDSYFTFAFVRNPWDRLVSWWSMIDAMRPRLDSGAPLNAFSRYVLRSARSFEEFLLHATEEIVEEGGAKSITRCQTDYLVDSQGRLLVDFVGRFETLEADFSRIAARLPQPPAPLRHMNRSRRSDYRQYYTPRLADLVAARFSKDIERFGYRFGEAAAGHAPQESPVFGRASVNSSASASGPGPGVP</sequence>
<feature type="compositionally biased region" description="Polar residues" evidence="1">
    <location>
        <begin position="1"/>
        <end position="12"/>
    </location>
</feature>
<dbReference type="InterPro" id="IPR027417">
    <property type="entry name" value="P-loop_NTPase"/>
</dbReference>
<feature type="region of interest" description="Disordered" evidence="1">
    <location>
        <begin position="1"/>
        <end position="27"/>
    </location>
</feature>
<dbReference type="Pfam" id="PF03567">
    <property type="entry name" value="Sulfotransfer_2"/>
    <property type="match status" value="1"/>
</dbReference>
<dbReference type="Gene3D" id="3.40.50.300">
    <property type="entry name" value="P-loop containing nucleotide triphosphate hydrolases"/>
    <property type="match status" value="1"/>
</dbReference>
<proteinExistence type="predicted"/>
<accession>A0ABX1E4I4</accession>
<dbReference type="Proteomes" id="UP000787635">
    <property type="component" value="Unassembled WGS sequence"/>
</dbReference>
<keyword evidence="3" id="KW-1185">Reference proteome</keyword>
<protein>
    <submittedName>
        <fullName evidence="2">Sulfotransferase family protein</fullName>
    </submittedName>
</protein>
<comment type="caution">
    <text evidence="2">The sequence shown here is derived from an EMBL/GenBank/DDBJ whole genome shotgun (WGS) entry which is preliminary data.</text>
</comment>
<dbReference type="EMBL" id="JAAVNE010000008">
    <property type="protein sequence ID" value="NKC30672.1"/>
    <property type="molecule type" value="Genomic_DNA"/>
</dbReference>
<evidence type="ECO:0000256" key="1">
    <source>
        <dbReference type="SAM" id="MobiDB-lite"/>
    </source>
</evidence>
<dbReference type="InterPro" id="IPR005331">
    <property type="entry name" value="Sulfotransferase"/>
</dbReference>